<keyword evidence="3" id="KW-0408">Iron</keyword>
<keyword evidence="4" id="KW-0411">Iron-sulfur</keyword>
<evidence type="ECO:0000313" key="6">
    <source>
        <dbReference type="EMBL" id="AOO66381.1"/>
    </source>
</evidence>
<dbReference type="InterPro" id="IPR006311">
    <property type="entry name" value="TAT_signal"/>
</dbReference>
<dbReference type="SUPFAM" id="SSF54862">
    <property type="entry name" value="4Fe-4S ferredoxins"/>
    <property type="match status" value="1"/>
</dbReference>
<keyword evidence="1" id="KW-0004">4Fe-4S</keyword>
<keyword evidence="2" id="KW-0479">Metal-binding</keyword>
<dbReference type="STRING" id="1193502.SHALO_2623"/>
<dbReference type="GO" id="GO:0051539">
    <property type="term" value="F:4 iron, 4 sulfur cluster binding"/>
    <property type="evidence" value="ECO:0007669"/>
    <property type="project" value="UniProtKB-KW"/>
</dbReference>
<dbReference type="PROSITE" id="PS51379">
    <property type="entry name" value="4FE4S_FER_2"/>
    <property type="match status" value="2"/>
</dbReference>
<dbReference type="PANTHER" id="PTHR43177">
    <property type="entry name" value="PROTEIN NRFC"/>
    <property type="match status" value="1"/>
</dbReference>
<dbReference type="Pfam" id="PF13247">
    <property type="entry name" value="Fer4_11"/>
    <property type="match status" value="1"/>
</dbReference>
<dbReference type="AlphaFoldDB" id="A0A1D7TN11"/>
<dbReference type="PANTHER" id="PTHR43177:SF3">
    <property type="entry name" value="PROTEIN NRFC HOMOLOG"/>
    <property type="match status" value="1"/>
</dbReference>
<dbReference type="PATRIC" id="fig|1193502.14.peg.2655"/>
<keyword evidence="7" id="KW-1185">Reference proteome</keyword>
<proteinExistence type="predicted"/>
<accession>A0A1D7TN11</accession>
<evidence type="ECO:0000259" key="5">
    <source>
        <dbReference type="PROSITE" id="PS51379"/>
    </source>
</evidence>
<feature type="domain" description="4Fe-4S ferredoxin-type" evidence="5">
    <location>
        <begin position="118"/>
        <end position="147"/>
    </location>
</feature>
<evidence type="ECO:0000313" key="7">
    <source>
        <dbReference type="Proteomes" id="UP000094609"/>
    </source>
</evidence>
<dbReference type="KEGG" id="shal:SHALO_2623"/>
<dbReference type="PROSITE" id="PS51318">
    <property type="entry name" value="TAT"/>
    <property type="match status" value="1"/>
</dbReference>
<dbReference type="PROSITE" id="PS00198">
    <property type="entry name" value="4FE4S_FER_1"/>
    <property type="match status" value="1"/>
</dbReference>
<dbReference type="InterPro" id="IPR017896">
    <property type="entry name" value="4Fe4S_Fe-S-bd"/>
</dbReference>
<evidence type="ECO:0000256" key="4">
    <source>
        <dbReference type="ARBA" id="ARBA00023014"/>
    </source>
</evidence>
<dbReference type="EMBL" id="CP017111">
    <property type="protein sequence ID" value="AOO66381.1"/>
    <property type="molecule type" value="Genomic_DNA"/>
</dbReference>
<sequence length="223" mass="24648">MENDGKRRAFLKVLGLGSVTLGTAGYSVAMAAEKVEKKPHYGMIFDQNKCVGCTDCEVACRKVNEVPEGQVRLYLENKTDPATPMEKRYVRVSCQQCEDAPCVAVCPSKACHRDGKTGIVTMNPDDCIACKYCIVACPYDVRFINHKTKAAENCNFCLNTNLAKGKEPACVESCKYKALVFGDLNDENAYINQILHVKDSVRMKPTYGTKPSLRYIPVVKVGV</sequence>
<evidence type="ECO:0000256" key="1">
    <source>
        <dbReference type="ARBA" id="ARBA00022485"/>
    </source>
</evidence>
<reference evidence="7" key="1">
    <citation type="submission" date="2016-08" db="EMBL/GenBank/DDBJ databases">
        <title>Complete genome sequence of the organohalide-respiring Epsilonproteobacterium Sulfurospirillum halorespirans.</title>
        <authorList>
            <person name="Goris T."/>
            <person name="Zimmermann J."/>
            <person name="Schenz B."/>
            <person name="Lemos M."/>
            <person name="Hackermueller J."/>
            <person name="Diekert G."/>
        </authorList>
    </citation>
    <scope>NUCLEOTIDE SEQUENCE [LARGE SCALE GENOMIC DNA]</scope>
    <source>
        <strain>DSM 13726</strain>
        <strain evidence="7">PCE-M2</strain>
    </source>
</reference>
<dbReference type="InterPro" id="IPR050954">
    <property type="entry name" value="ET_IronSulfur_Cluster-Binding"/>
</dbReference>
<dbReference type="Gene3D" id="3.30.70.20">
    <property type="match status" value="2"/>
</dbReference>
<gene>
    <name evidence="6" type="ORF">SHALO_2623</name>
</gene>
<feature type="domain" description="4Fe-4S ferredoxin-type" evidence="5">
    <location>
        <begin position="41"/>
        <end position="69"/>
    </location>
</feature>
<dbReference type="GO" id="GO:0046872">
    <property type="term" value="F:metal ion binding"/>
    <property type="evidence" value="ECO:0007669"/>
    <property type="project" value="UniProtKB-KW"/>
</dbReference>
<name>A0A1D7TN11_9BACT</name>
<organism evidence="6 7">
    <name type="scientific">Sulfurospirillum halorespirans DSM 13726</name>
    <dbReference type="NCBI Taxonomy" id="1193502"/>
    <lineage>
        <taxon>Bacteria</taxon>
        <taxon>Pseudomonadati</taxon>
        <taxon>Campylobacterota</taxon>
        <taxon>Epsilonproteobacteria</taxon>
        <taxon>Campylobacterales</taxon>
        <taxon>Sulfurospirillaceae</taxon>
        <taxon>Sulfurospirillum</taxon>
    </lineage>
</organism>
<evidence type="ECO:0000256" key="2">
    <source>
        <dbReference type="ARBA" id="ARBA00022723"/>
    </source>
</evidence>
<dbReference type="InterPro" id="IPR017900">
    <property type="entry name" value="4Fe4S_Fe_S_CS"/>
</dbReference>
<protein>
    <submittedName>
        <fullName evidence="6">MccC protein</fullName>
    </submittedName>
</protein>
<dbReference type="Proteomes" id="UP000094609">
    <property type="component" value="Chromosome"/>
</dbReference>
<dbReference type="RefSeq" id="WP_069478920.1">
    <property type="nucleotide sequence ID" value="NZ_CP017111.1"/>
</dbReference>
<evidence type="ECO:0000256" key="3">
    <source>
        <dbReference type="ARBA" id="ARBA00023004"/>
    </source>
</evidence>
<dbReference type="CDD" id="cd10551">
    <property type="entry name" value="PsrB"/>
    <property type="match status" value="1"/>
</dbReference>